<sequence>MRNLLPSLACLMLVLTGWASMAHAAEAAGGSIAGLEFTLHAPGDGDEVPADSDSGIPHHHANCHGHDVGTPATMPAAECVPYLRVRGDLVADILAGVRGSVLPRPPRI</sequence>
<feature type="region of interest" description="Disordered" evidence="1">
    <location>
        <begin position="43"/>
        <end position="63"/>
    </location>
</feature>
<evidence type="ECO:0000313" key="3">
    <source>
        <dbReference type="EMBL" id="EQB29699.1"/>
    </source>
</evidence>
<feature type="signal peptide" evidence="2">
    <location>
        <begin position="1"/>
        <end position="24"/>
    </location>
</feature>
<dbReference type="OrthoDB" id="7473948at2"/>
<dbReference type="EMBL" id="AUWY01000136">
    <property type="protein sequence ID" value="EQB29699.1"/>
    <property type="molecule type" value="Genomic_DNA"/>
</dbReference>
<feature type="chain" id="PRO_5004566122" evidence="2">
    <location>
        <begin position="25"/>
        <end position="108"/>
    </location>
</feature>
<comment type="caution">
    <text evidence="3">The sequence shown here is derived from an EMBL/GenBank/DDBJ whole genome shotgun (WGS) entry which is preliminary data.</text>
</comment>
<evidence type="ECO:0000313" key="4">
    <source>
        <dbReference type="Proteomes" id="UP000015523"/>
    </source>
</evidence>
<evidence type="ECO:0000256" key="2">
    <source>
        <dbReference type="SAM" id="SignalP"/>
    </source>
</evidence>
<evidence type="ECO:0000256" key="1">
    <source>
        <dbReference type="SAM" id="MobiDB-lite"/>
    </source>
</evidence>
<proteinExistence type="predicted"/>
<dbReference type="AlphaFoldDB" id="T0JZP4"/>
<organism evidence="3 4">
    <name type="scientific">Sphingobium ummariense RL-3</name>
    <dbReference type="NCBI Taxonomy" id="1346791"/>
    <lineage>
        <taxon>Bacteria</taxon>
        <taxon>Pseudomonadati</taxon>
        <taxon>Pseudomonadota</taxon>
        <taxon>Alphaproteobacteria</taxon>
        <taxon>Sphingomonadales</taxon>
        <taxon>Sphingomonadaceae</taxon>
        <taxon>Sphingobium</taxon>
    </lineage>
</organism>
<keyword evidence="4" id="KW-1185">Reference proteome</keyword>
<keyword evidence="2" id="KW-0732">Signal</keyword>
<protein>
    <submittedName>
        <fullName evidence="3">Uncharacterized protein</fullName>
    </submittedName>
</protein>
<reference evidence="3 4" key="1">
    <citation type="journal article" date="2013" name="Genome Announc.">
        <title>Draft Genome Sequence of Sphingobium ummariense Strain RL-3, a Hexachlorocyclohexane-Degrading Bacterium.</title>
        <authorList>
            <person name="Kohli P."/>
            <person name="Dua A."/>
            <person name="Sangwan N."/>
            <person name="Oldach P."/>
            <person name="Khurana J.P."/>
            <person name="Lal R."/>
        </authorList>
    </citation>
    <scope>NUCLEOTIDE SEQUENCE [LARGE SCALE GENOMIC DNA]</scope>
    <source>
        <strain evidence="3 4">RL-3</strain>
    </source>
</reference>
<gene>
    <name evidence="3" type="ORF">M529_23260</name>
</gene>
<dbReference type="Proteomes" id="UP000015523">
    <property type="component" value="Unassembled WGS sequence"/>
</dbReference>
<accession>T0JZP4</accession>
<name>T0JZP4_9SPHN</name>
<dbReference type="RefSeq" id="WP_021320098.1">
    <property type="nucleotide sequence ID" value="NZ_AUWY01000136.1"/>
</dbReference>
<dbReference type="STRING" id="1346791.M529_23260"/>
<dbReference type="eggNOG" id="ENOG5031BCN">
    <property type="taxonomic scope" value="Bacteria"/>
</dbReference>